<dbReference type="Proteomes" id="UP000887580">
    <property type="component" value="Unplaced"/>
</dbReference>
<protein>
    <submittedName>
        <fullName evidence="2">3'-5' exonuclease domain-containing protein</fullName>
    </submittedName>
</protein>
<organism evidence="1 2">
    <name type="scientific">Panagrolaimus sp. PS1159</name>
    <dbReference type="NCBI Taxonomy" id="55785"/>
    <lineage>
        <taxon>Eukaryota</taxon>
        <taxon>Metazoa</taxon>
        <taxon>Ecdysozoa</taxon>
        <taxon>Nematoda</taxon>
        <taxon>Chromadorea</taxon>
        <taxon>Rhabditida</taxon>
        <taxon>Tylenchina</taxon>
        <taxon>Panagrolaimomorpha</taxon>
        <taxon>Panagrolaimoidea</taxon>
        <taxon>Panagrolaimidae</taxon>
        <taxon>Panagrolaimus</taxon>
    </lineage>
</organism>
<sequence>MSSYIPNLLKVIEKIASNPSSNLTIQLQPYFKNLFSQEKGCNCSRIWRQRGALTLVNLEYLRQALYSVSDERANKVIEAFMTICTKNMEQINDAEFWVFPLEEILDRELLGDSLKVLCNISPKKHISTIEKLYCFKDDSNGLQLSINSKLESLIEDFPALVIDWIESFQLYKFKADNLRSLTLSCMVNNLELAKYLITNDSTKDDILSILDDYVVYDRPRPPPTNLIKNFFDKFCVSTLSTSVHKWARQWDRYDKIPNTMKYRTIKNFDHNFYTARSIDERRILTLQTVEASKHSSSHMKEIIKCVKKHANEDFAMAVATFAKEYITLKDVLEVLDDYHHISQSKQRRVDLEVQELLKLQSASQIKRIPRIKFDEFECFLVDDHETFDKLLSALWEHEDRTLAFDVEAGFVCQSEIAGQDAALLQIAFTDDTVYLVDIYTLKKVLNISEWETFFELFLRSRLRRIGFGIKNDLVFLQNAFPFLGKFFANKKPSFICVQDIVKTLSNTEETLTAVFDGKIPQVSLQYITKELLKAELKKEEQSGNWLIRPLDEQKMKYAATDAFYTLKAFFEIKERLNKEQWMELKKTIYQTCEPIKVNQPATFSLFKKKDTFEEVVAHIQNVVEELQGQSLLARKAEENTIVLEPPFLGIRGTLKRFGFKTWDHRDGINSKPDKKATEMVKEMEYFLQHLPKDQRPFTYILTNKRTLSQKVMDFEEYVIYAEQEQEHSIILERIIRKTYSSIDFSSIYKRCSSCAEVTTHFEIPMAAYRTIYKSFATCRNFADNIVGLEDSLETFKDTFNSLSPELKDNCSIDSEELIVQNGENGVFRFSINGTDINVTVGSEVSTFKCDTKLFNNENGFDKVKFCWKCKQDLNDGSQDCIILYETNVREKLKETNDRLTIANKLVKKLQDEVFEHAQKITFLNSVEYKLQQKIKILEESNHTISSQTEKEKLNVLEISTKFEKLKEEAEKMKEKEKDYKKMIEEIEVYKEMAEKYIAKGDEEKEAEHRRANVAEAKNEELKLQISLLTTTNEMQKSEIIKLQAAATATSETLQTYNNNYVQPMAIDKKSRDRIKKEAINLFEAWKINYKNNKNKEIEFQIDHLKKKLKQSEIEKEREIRNGLNYTQKINNLETERLNLLQTIRKQNCQSFLTAKKSESESTKKIISEKDENANEIMKELNIVKENLSELMQQHNNFLAKADSCSSTVTSIGKYIF</sequence>
<name>A0AC35GHY9_9BILA</name>
<dbReference type="WBParaSite" id="PS1159_v2.g5311.t1">
    <property type="protein sequence ID" value="PS1159_v2.g5311.t1"/>
    <property type="gene ID" value="PS1159_v2.g5311"/>
</dbReference>
<proteinExistence type="predicted"/>
<evidence type="ECO:0000313" key="2">
    <source>
        <dbReference type="WBParaSite" id="PS1159_v2.g5311.t1"/>
    </source>
</evidence>
<accession>A0AC35GHY9</accession>
<evidence type="ECO:0000313" key="1">
    <source>
        <dbReference type="Proteomes" id="UP000887580"/>
    </source>
</evidence>
<reference evidence="2" key="1">
    <citation type="submission" date="2022-11" db="UniProtKB">
        <authorList>
            <consortium name="WormBaseParasite"/>
        </authorList>
    </citation>
    <scope>IDENTIFICATION</scope>
</reference>